<dbReference type="VEuPathDB" id="FungiDB:BO80DRAFT_422931"/>
<evidence type="ECO:0000256" key="1">
    <source>
        <dbReference type="SAM" id="MobiDB-lite"/>
    </source>
</evidence>
<dbReference type="RefSeq" id="XP_025577801.1">
    <property type="nucleotide sequence ID" value="XM_025718931.1"/>
</dbReference>
<dbReference type="Proteomes" id="UP000249402">
    <property type="component" value="Unassembled WGS sequence"/>
</dbReference>
<sequence>MSLSHPATSSQKPPFPLSITSPVIRRSSHRNLTLSQRTQKPSFHNTNEGKQTNTALTPPHSRNYNSTRPIGHRRSPIPAPPIPASPPLDQRIYYQGLSDPSQRIHIVMVSWPNHTIIYMLNSSQEVTSYNTSQHKL</sequence>
<feature type="compositionally biased region" description="Polar residues" evidence="1">
    <location>
        <begin position="30"/>
        <end position="68"/>
    </location>
</feature>
<accession>A0A395HB91</accession>
<feature type="compositionally biased region" description="Polar residues" evidence="1">
    <location>
        <begin position="1"/>
        <end position="12"/>
    </location>
</feature>
<name>A0A395HB91_9EURO</name>
<evidence type="ECO:0000313" key="3">
    <source>
        <dbReference type="Proteomes" id="UP000249402"/>
    </source>
</evidence>
<organism evidence="2 3">
    <name type="scientific">Aspergillus ibericus CBS 121593</name>
    <dbReference type="NCBI Taxonomy" id="1448316"/>
    <lineage>
        <taxon>Eukaryota</taxon>
        <taxon>Fungi</taxon>
        <taxon>Dikarya</taxon>
        <taxon>Ascomycota</taxon>
        <taxon>Pezizomycotina</taxon>
        <taxon>Eurotiomycetes</taxon>
        <taxon>Eurotiomycetidae</taxon>
        <taxon>Eurotiales</taxon>
        <taxon>Aspergillaceae</taxon>
        <taxon>Aspergillus</taxon>
        <taxon>Aspergillus subgen. Circumdati</taxon>
    </lineage>
</organism>
<proteinExistence type="predicted"/>
<evidence type="ECO:0000313" key="2">
    <source>
        <dbReference type="EMBL" id="RAL03474.1"/>
    </source>
</evidence>
<keyword evidence="3" id="KW-1185">Reference proteome</keyword>
<reference evidence="2 3" key="1">
    <citation type="submission" date="2018-02" db="EMBL/GenBank/DDBJ databases">
        <title>The genomes of Aspergillus section Nigri reveals drivers in fungal speciation.</title>
        <authorList>
            <consortium name="DOE Joint Genome Institute"/>
            <person name="Vesth T.C."/>
            <person name="Nybo J."/>
            <person name="Theobald S."/>
            <person name="Brandl J."/>
            <person name="Frisvad J.C."/>
            <person name="Nielsen K.F."/>
            <person name="Lyhne E.K."/>
            <person name="Kogle M.E."/>
            <person name="Kuo A."/>
            <person name="Riley R."/>
            <person name="Clum A."/>
            <person name="Nolan M."/>
            <person name="Lipzen A."/>
            <person name="Salamov A."/>
            <person name="Henrissat B."/>
            <person name="Wiebenga A."/>
            <person name="De vries R.P."/>
            <person name="Grigoriev I.V."/>
            <person name="Mortensen U.H."/>
            <person name="Andersen M.R."/>
            <person name="Baker S.E."/>
        </authorList>
    </citation>
    <scope>NUCLEOTIDE SEQUENCE [LARGE SCALE GENOMIC DNA]</scope>
    <source>
        <strain evidence="2 3">CBS 121593</strain>
    </source>
</reference>
<protein>
    <submittedName>
        <fullName evidence="2">Uncharacterized protein</fullName>
    </submittedName>
</protein>
<dbReference type="AlphaFoldDB" id="A0A395HB91"/>
<feature type="region of interest" description="Disordered" evidence="1">
    <location>
        <begin position="1"/>
        <end position="89"/>
    </location>
</feature>
<feature type="compositionally biased region" description="Pro residues" evidence="1">
    <location>
        <begin position="77"/>
        <end position="86"/>
    </location>
</feature>
<dbReference type="GeneID" id="37223796"/>
<dbReference type="EMBL" id="KZ824427">
    <property type="protein sequence ID" value="RAL03474.1"/>
    <property type="molecule type" value="Genomic_DNA"/>
</dbReference>
<gene>
    <name evidence="2" type="ORF">BO80DRAFT_422931</name>
</gene>